<proteinExistence type="predicted"/>
<evidence type="ECO:0000313" key="2">
    <source>
        <dbReference type="Proteomes" id="UP000009135"/>
    </source>
</evidence>
<evidence type="ECO:0000313" key="1">
    <source>
        <dbReference type="EMBL" id="AEW45027.1"/>
    </source>
</evidence>
<protein>
    <submittedName>
        <fullName evidence="1">Uncharacterized protein</fullName>
    </submittedName>
</protein>
<dbReference type="AlphaFoldDB" id="H6N5R7"/>
<keyword evidence="2" id="KW-1185">Reference proteome</keyword>
<gene>
    <name evidence="1" type="ordered locus">MHC_00805</name>
</gene>
<dbReference type="HOGENOM" id="CLU_087258_1_0_14"/>
<name>H6N5R7_MYCHN</name>
<dbReference type="EMBL" id="CP003199">
    <property type="protein sequence ID" value="AEW45027.1"/>
    <property type="molecule type" value="Genomic_DNA"/>
</dbReference>
<reference evidence="1 2" key="1">
    <citation type="journal article" date="2012" name="J. Bacteriol.">
        <title>Complete genome sequence of Mycoplasma haemocanis strain Illinois.</title>
        <authorList>
            <person name="do Nascimento N.C."/>
            <person name="Guimaraes A.M."/>
            <person name="Santos A.P."/>
            <person name="Sanmiguel P.J."/>
            <person name="Messick J.B."/>
        </authorList>
    </citation>
    <scope>NUCLEOTIDE SEQUENCE [LARGE SCALE GENOMIC DNA]</scope>
    <source>
        <strain evidence="1 2">Illinois</strain>
    </source>
</reference>
<dbReference type="OrthoDB" id="9824991at2"/>
<dbReference type="Proteomes" id="UP000009135">
    <property type="component" value="Chromosome"/>
</dbReference>
<organism evidence="1 2">
    <name type="scientific">Mycoplasma haemocanis (strain Illinois)</name>
    <dbReference type="NCBI Taxonomy" id="1111676"/>
    <lineage>
        <taxon>Bacteria</taxon>
        <taxon>Bacillati</taxon>
        <taxon>Mycoplasmatota</taxon>
        <taxon>Mollicutes</taxon>
        <taxon>Mycoplasmataceae</taxon>
        <taxon>Mycoplasma</taxon>
    </lineage>
</organism>
<accession>H6N5R7</accession>
<dbReference type="STRING" id="1111676.MHC_00805"/>
<dbReference type="KEGG" id="mhe:MHC_00805"/>
<sequence>MNFTAKLGIGIASGLGISGAGVAGTHYSSIETIGNQIKDSVLGTTSDFDEAWSDQFKKLAKESKLPNSLESIKNKYKDNNKDGGQAINRWCQATYKNTYKSKLSRPNGKELEMAKKFCILTLSERLTNSLSTNDKILSFDGTGDESDYQTNYSKINNHNNDTEGHLPQELSNLKKHAGEAGSKWKEIQNFCKQKVPTPFRNINDFKIVRKYCTKNSSN</sequence>